<name>A0A2W1MWC5_9FLAO</name>
<organism evidence="1 2">
    <name type="scientific">Putridiphycobacter roseus</name>
    <dbReference type="NCBI Taxonomy" id="2219161"/>
    <lineage>
        <taxon>Bacteria</taxon>
        <taxon>Pseudomonadati</taxon>
        <taxon>Bacteroidota</taxon>
        <taxon>Flavobacteriia</taxon>
        <taxon>Flavobacteriales</taxon>
        <taxon>Crocinitomicaceae</taxon>
        <taxon>Putridiphycobacter</taxon>
    </lineage>
</organism>
<dbReference type="RefSeq" id="WP_111064650.1">
    <property type="nucleotide sequence ID" value="NZ_JBHUCU010000004.1"/>
</dbReference>
<dbReference type="Proteomes" id="UP000249248">
    <property type="component" value="Unassembled WGS sequence"/>
</dbReference>
<reference evidence="1 2" key="1">
    <citation type="submission" date="2018-06" db="EMBL/GenBank/DDBJ databases">
        <title>The draft genome sequence of Crocinitomix sp. SM1701.</title>
        <authorList>
            <person name="Zhang X."/>
        </authorList>
    </citation>
    <scope>NUCLEOTIDE SEQUENCE [LARGE SCALE GENOMIC DNA]</scope>
    <source>
        <strain evidence="1 2">SM1701</strain>
    </source>
</reference>
<gene>
    <name evidence="1" type="ORF">DNU06_16700</name>
</gene>
<protein>
    <submittedName>
        <fullName evidence="1">Uncharacterized protein</fullName>
    </submittedName>
</protein>
<accession>A0A2W1MWC5</accession>
<evidence type="ECO:0000313" key="1">
    <source>
        <dbReference type="EMBL" id="PZE15684.1"/>
    </source>
</evidence>
<dbReference type="AlphaFoldDB" id="A0A2W1MWC5"/>
<sequence>MISAKCTKTTIEPTPPKTPLEQLPAATQTGANTFGCIVDGEVYIPKGNFSYKAIEGPSYYQNEGLFIINTLNIKDFDDWIYVCIYIKNAVYYTGIYSNIGYTTSSFDDRVVEVFHEDSNAFVVYSVDSTVNHYVEITKLDLDNKIVSGLFEFTAITEDKTDTIKITNGRFDLNNLFVQ</sequence>
<evidence type="ECO:0000313" key="2">
    <source>
        <dbReference type="Proteomes" id="UP000249248"/>
    </source>
</evidence>
<comment type="caution">
    <text evidence="1">The sequence shown here is derived from an EMBL/GenBank/DDBJ whole genome shotgun (WGS) entry which is preliminary data.</text>
</comment>
<proteinExistence type="predicted"/>
<dbReference type="EMBL" id="QKSB01000019">
    <property type="protein sequence ID" value="PZE15684.1"/>
    <property type="molecule type" value="Genomic_DNA"/>
</dbReference>
<keyword evidence="2" id="KW-1185">Reference proteome</keyword>